<sequence>MTKDKCIITHKHSLKALQRTLQDLNGNESIFVVAVVLLSGDFRQTLRVIPYSTFAHEINACLKQLCLWRNVETLQLTINTRVHLQDDQSE</sequence>
<keyword evidence="1" id="KW-0227">DNA damage</keyword>
<organism evidence="3 4">
    <name type="scientific">Trichonephila clavata</name>
    <name type="common">Joro spider</name>
    <name type="synonym">Nephila clavata</name>
    <dbReference type="NCBI Taxonomy" id="2740835"/>
    <lineage>
        <taxon>Eukaryota</taxon>
        <taxon>Metazoa</taxon>
        <taxon>Ecdysozoa</taxon>
        <taxon>Arthropoda</taxon>
        <taxon>Chelicerata</taxon>
        <taxon>Arachnida</taxon>
        <taxon>Araneae</taxon>
        <taxon>Araneomorphae</taxon>
        <taxon>Entelegynae</taxon>
        <taxon>Araneoidea</taxon>
        <taxon>Nephilidae</taxon>
        <taxon>Trichonephila</taxon>
    </lineage>
</organism>
<comment type="similarity">
    <text evidence="1">Belongs to the helicase family.</text>
</comment>
<keyword evidence="1" id="KW-0234">DNA repair</keyword>
<dbReference type="GO" id="GO:0016787">
    <property type="term" value="F:hydrolase activity"/>
    <property type="evidence" value="ECO:0007669"/>
    <property type="project" value="UniProtKB-KW"/>
</dbReference>
<name>A0A8X6IZK3_TRICU</name>
<dbReference type="Proteomes" id="UP000887116">
    <property type="component" value="Unassembled WGS sequence"/>
</dbReference>
<keyword evidence="4" id="KW-1185">Reference proteome</keyword>
<dbReference type="GO" id="GO:0000723">
    <property type="term" value="P:telomere maintenance"/>
    <property type="evidence" value="ECO:0007669"/>
    <property type="project" value="InterPro"/>
</dbReference>
<dbReference type="GO" id="GO:0005524">
    <property type="term" value="F:ATP binding"/>
    <property type="evidence" value="ECO:0007669"/>
    <property type="project" value="UniProtKB-KW"/>
</dbReference>
<dbReference type="EMBL" id="BMAO01019564">
    <property type="protein sequence ID" value="GFR31369.1"/>
    <property type="molecule type" value="Genomic_DNA"/>
</dbReference>
<dbReference type="GO" id="GO:0006281">
    <property type="term" value="P:DNA repair"/>
    <property type="evidence" value="ECO:0007669"/>
    <property type="project" value="UniProtKB-KW"/>
</dbReference>
<dbReference type="GO" id="GO:0006310">
    <property type="term" value="P:DNA recombination"/>
    <property type="evidence" value="ECO:0007669"/>
    <property type="project" value="UniProtKB-KW"/>
</dbReference>
<dbReference type="PANTHER" id="PTHR10492">
    <property type="match status" value="1"/>
</dbReference>
<dbReference type="Pfam" id="PF05970">
    <property type="entry name" value="PIF1"/>
    <property type="match status" value="1"/>
</dbReference>
<dbReference type="AlphaFoldDB" id="A0A8X6IZK3"/>
<evidence type="ECO:0000313" key="3">
    <source>
        <dbReference type="EMBL" id="GFR31369.1"/>
    </source>
</evidence>
<comment type="cofactor">
    <cofactor evidence="1">
        <name>Mg(2+)</name>
        <dbReference type="ChEBI" id="CHEBI:18420"/>
    </cofactor>
</comment>
<comment type="catalytic activity">
    <reaction evidence="1">
        <text>ATP + H2O = ADP + phosphate + H(+)</text>
        <dbReference type="Rhea" id="RHEA:13065"/>
        <dbReference type="ChEBI" id="CHEBI:15377"/>
        <dbReference type="ChEBI" id="CHEBI:15378"/>
        <dbReference type="ChEBI" id="CHEBI:30616"/>
        <dbReference type="ChEBI" id="CHEBI:43474"/>
        <dbReference type="ChEBI" id="CHEBI:456216"/>
        <dbReference type="EC" id="5.6.2.3"/>
    </reaction>
</comment>
<proteinExistence type="inferred from homology"/>
<evidence type="ECO:0000259" key="2">
    <source>
        <dbReference type="Pfam" id="PF05970"/>
    </source>
</evidence>
<gene>
    <name evidence="3" type="primary">g.7362</name>
    <name evidence="3" type="ORF">TNCT_305441</name>
</gene>
<dbReference type="PANTHER" id="PTHR10492:SF101">
    <property type="entry name" value="ATP-DEPENDENT DNA HELICASE"/>
    <property type="match status" value="1"/>
</dbReference>
<dbReference type="GO" id="GO:0043139">
    <property type="term" value="F:5'-3' DNA helicase activity"/>
    <property type="evidence" value="ECO:0007669"/>
    <property type="project" value="UniProtKB-EC"/>
</dbReference>
<keyword evidence="1" id="KW-0067">ATP-binding</keyword>
<evidence type="ECO:0000256" key="1">
    <source>
        <dbReference type="RuleBase" id="RU363044"/>
    </source>
</evidence>
<keyword evidence="1 3" id="KW-0347">Helicase</keyword>
<reference evidence="3" key="1">
    <citation type="submission" date="2020-07" db="EMBL/GenBank/DDBJ databases">
        <title>Multicomponent nature underlies the extraordinary mechanical properties of spider dragline silk.</title>
        <authorList>
            <person name="Kono N."/>
            <person name="Nakamura H."/>
            <person name="Mori M."/>
            <person name="Yoshida Y."/>
            <person name="Ohtoshi R."/>
            <person name="Malay A.D."/>
            <person name="Moran D.A.P."/>
            <person name="Tomita M."/>
            <person name="Numata K."/>
            <person name="Arakawa K."/>
        </authorList>
    </citation>
    <scope>NUCLEOTIDE SEQUENCE</scope>
</reference>
<accession>A0A8X6IZK3</accession>
<dbReference type="EC" id="5.6.2.3" evidence="1"/>
<feature type="domain" description="DNA helicase Pif1-like DEAD-box helicase" evidence="2">
    <location>
        <begin position="4"/>
        <end position="85"/>
    </location>
</feature>
<keyword evidence="1" id="KW-0547">Nucleotide-binding</keyword>
<dbReference type="OrthoDB" id="6434334at2759"/>
<comment type="caution">
    <text evidence="3">The sequence shown here is derived from an EMBL/GenBank/DDBJ whole genome shotgun (WGS) entry which is preliminary data.</text>
</comment>
<dbReference type="InterPro" id="IPR010285">
    <property type="entry name" value="DNA_helicase_pif1-like_DEAD"/>
</dbReference>
<keyword evidence="1" id="KW-0378">Hydrolase</keyword>
<protein>
    <recommendedName>
        <fullName evidence="1">ATP-dependent DNA helicase</fullName>
        <ecNumber evidence="1">5.6.2.3</ecNumber>
    </recommendedName>
</protein>
<evidence type="ECO:0000313" key="4">
    <source>
        <dbReference type="Proteomes" id="UP000887116"/>
    </source>
</evidence>
<keyword evidence="1" id="KW-0233">DNA recombination</keyword>